<evidence type="ECO:0000313" key="3">
    <source>
        <dbReference type="EMBL" id="STO92929.1"/>
    </source>
</evidence>
<keyword evidence="2" id="KW-0732">Signal</keyword>
<dbReference type="OrthoDB" id="5685863at2"/>
<gene>
    <name evidence="3" type="ORF">NCTC13335_00786</name>
</gene>
<organism evidence="3 4">
    <name type="scientific">Haemophilus pittmaniae</name>
    <dbReference type="NCBI Taxonomy" id="249188"/>
    <lineage>
        <taxon>Bacteria</taxon>
        <taxon>Pseudomonadati</taxon>
        <taxon>Pseudomonadota</taxon>
        <taxon>Gammaproteobacteria</taxon>
        <taxon>Pasteurellales</taxon>
        <taxon>Pasteurellaceae</taxon>
        <taxon>Haemophilus</taxon>
    </lineage>
</organism>
<evidence type="ECO:0000256" key="2">
    <source>
        <dbReference type="SAM" id="SignalP"/>
    </source>
</evidence>
<dbReference type="RefSeq" id="WP_115002902.1">
    <property type="nucleotide sequence ID" value="NZ_UGHS01000003.1"/>
</dbReference>
<accession>A0A377IXV0</accession>
<evidence type="ECO:0000256" key="1">
    <source>
        <dbReference type="SAM" id="MobiDB-lite"/>
    </source>
</evidence>
<sequence>MKKLLTLIFVCLPVLAFAASPGHTTKSTASKTVKTAVKKVEAKKTATPKAATKASKKKVETPKANLKKGAKIVEAKKLTGKKDKMTHKTAKAKSSKVKNKQAETHKKQDKVKTSAKKEKVSSQQTETGAVKQTAPKATKSVTQSVVVPSCNDQKVFAVLSDAFRQQGQATHTQMTVKQITQARETQSYPDKGIRSCHSLVETNGVKYETDYSVILNDQGFFVQVENAQPAHSRF</sequence>
<keyword evidence="4" id="KW-1185">Reference proteome</keyword>
<name>A0A377IXV0_9PAST</name>
<feature type="compositionally biased region" description="Basic residues" evidence="1">
    <location>
        <begin position="84"/>
        <end position="99"/>
    </location>
</feature>
<reference evidence="3 4" key="1">
    <citation type="submission" date="2018-06" db="EMBL/GenBank/DDBJ databases">
        <authorList>
            <consortium name="Pathogen Informatics"/>
            <person name="Doyle S."/>
        </authorList>
    </citation>
    <scope>NUCLEOTIDE SEQUENCE [LARGE SCALE GENOMIC DNA]</scope>
    <source>
        <strain evidence="3 4">NCTC13335</strain>
    </source>
</reference>
<feature type="compositionally biased region" description="Basic and acidic residues" evidence="1">
    <location>
        <begin position="71"/>
        <end position="83"/>
    </location>
</feature>
<dbReference type="AlphaFoldDB" id="A0A377IXV0"/>
<feature type="compositionally biased region" description="Basic and acidic residues" evidence="1">
    <location>
        <begin position="100"/>
        <end position="120"/>
    </location>
</feature>
<feature type="signal peptide" evidence="2">
    <location>
        <begin position="1"/>
        <end position="18"/>
    </location>
</feature>
<proteinExistence type="predicted"/>
<feature type="chain" id="PRO_5016820433" evidence="2">
    <location>
        <begin position="19"/>
        <end position="234"/>
    </location>
</feature>
<evidence type="ECO:0000313" key="4">
    <source>
        <dbReference type="Proteomes" id="UP000255264"/>
    </source>
</evidence>
<dbReference type="EMBL" id="UGHS01000003">
    <property type="protein sequence ID" value="STO92929.1"/>
    <property type="molecule type" value="Genomic_DNA"/>
</dbReference>
<protein>
    <submittedName>
        <fullName evidence="3">Uncharacterized protein</fullName>
    </submittedName>
</protein>
<dbReference type="Proteomes" id="UP000255264">
    <property type="component" value="Unassembled WGS sequence"/>
</dbReference>
<feature type="region of interest" description="Disordered" evidence="1">
    <location>
        <begin position="42"/>
        <end position="134"/>
    </location>
</feature>